<evidence type="ECO:0000256" key="1">
    <source>
        <dbReference type="SAM" id="MobiDB-lite"/>
    </source>
</evidence>
<name>A0AAV6T4J9_SOLSE</name>
<reference evidence="3 4" key="1">
    <citation type="journal article" date="2021" name="Sci. Rep.">
        <title>Chromosome anchoring in Senegalese sole (Solea senegalensis) reveals sex-associated markers and genome rearrangements in flatfish.</title>
        <authorList>
            <person name="Guerrero-Cozar I."/>
            <person name="Gomez-Garrido J."/>
            <person name="Berbel C."/>
            <person name="Martinez-Blanch J.F."/>
            <person name="Alioto T."/>
            <person name="Claros M.G."/>
            <person name="Gagnaire P.A."/>
            <person name="Manchado M."/>
        </authorList>
    </citation>
    <scope>NUCLEOTIDE SEQUENCE [LARGE SCALE GENOMIC DNA]</scope>
    <source>
        <strain evidence="3">Sse05_10M</strain>
    </source>
</reference>
<protein>
    <submittedName>
        <fullName evidence="3">Uncharacterized protein</fullName>
    </submittedName>
</protein>
<proteinExistence type="predicted"/>
<accession>A0AAV6T4J9</accession>
<keyword evidence="4" id="KW-1185">Reference proteome</keyword>
<dbReference type="Proteomes" id="UP000693946">
    <property type="component" value="Linkage Group LG1"/>
</dbReference>
<organism evidence="3 4">
    <name type="scientific">Solea senegalensis</name>
    <name type="common">Senegalese sole</name>
    <dbReference type="NCBI Taxonomy" id="28829"/>
    <lineage>
        <taxon>Eukaryota</taxon>
        <taxon>Metazoa</taxon>
        <taxon>Chordata</taxon>
        <taxon>Craniata</taxon>
        <taxon>Vertebrata</taxon>
        <taxon>Euteleostomi</taxon>
        <taxon>Actinopterygii</taxon>
        <taxon>Neopterygii</taxon>
        <taxon>Teleostei</taxon>
        <taxon>Neoteleostei</taxon>
        <taxon>Acanthomorphata</taxon>
        <taxon>Carangaria</taxon>
        <taxon>Pleuronectiformes</taxon>
        <taxon>Pleuronectoidei</taxon>
        <taxon>Soleidae</taxon>
        <taxon>Solea</taxon>
    </lineage>
</organism>
<evidence type="ECO:0000313" key="4">
    <source>
        <dbReference type="Proteomes" id="UP000693946"/>
    </source>
</evidence>
<sequence>MKFLNYADKVQVMTAARRKGNISVDHKNVMSCFISADLLKHRKLFDSAKRELASLSISELRYGIIHPAKLLVTFKGKRHIFDVAPQAEAFVQQLKSKHPTHPEASESASDSEQR</sequence>
<evidence type="ECO:0000313" key="3">
    <source>
        <dbReference type="EMBL" id="KAG7524136.1"/>
    </source>
</evidence>
<feature type="region of interest" description="Disordered" evidence="1">
    <location>
        <begin position="92"/>
        <end position="114"/>
    </location>
</feature>
<reference evidence="3" key="2">
    <citation type="submission" date="2021-03" db="EMBL/GenBank/DDBJ databases">
        <authorList>
            <person name="Guerrero-Cozar I."/>
            <person name="Gomez-Garrido J."/>
            <person name="Berbel C."/>
            <person name="Martinez-Blanch J.F."/>
            <person name="Alioto T."/>
            <person name="Claros M.G."/>
            <person name="Gagnaire P.A."/>
            <person name="Manchado M."/>
        </authorList>
    </citation>
    <scope>NUCLEOTIDE SEQUENCE</scope>
    <source>
        <strain evidence="3">Sse05_10M</strain>
        <tissue evidence="3">Blood</tissue>
    </source>
</reference>
<dbReference type="EMBL" id="JAGKHQ010000001">
    <property type="protein sequence ID" value="KAG7524136.1"/>
    <property type="molecule type" value="Genomic_DNA"/>
</dbReference>
<gene>
    <name evidence="2" type="ORF">JOB18_003982</name>
    <name evidence="3" type="ORF">JOB18_008097</name>
</gene>
<comment type="caution">
    <text evidence="3">The sequence shown here is derived from an EMBL/GenBank/DDBJ whole genome shotgun (WGS) entry which is preliminary data.</text>
</comment>
<dbReference type="AlphaFoldDB" id="A0AAV6T4J9"/>
<dbReference type="EMBL" id="JAGKHQ010000001">
    <property type="protein sequence ID" value="KAG7523862.1"/>
    <property type="molecule type" value="Genomic_DNA"/>
</dbReference>
<evidence type="ECO:0000313" key="2">
    <source>
        <dbReference type="EMBL" id="KAG7523862.1"/>
    </source>
</evidence>